<proteinExistence type="predicted"/>
<dbReference type="GO" id="GO:0008270">
    <property type="term" value="F:zinc ion binding"/>
    <property type="evidence" value="ECO:0007669"/>
    <property type="project" value="InterPro"/>
</dbReference>
<accession>A0A8H3AFI8</accession>
<dbReference type="PANTHER" id="PTHR46910">
    <property type="entry name" value="TRANSCRIPTION FACTOR PDR1"/>
    <property type="match status" value="1"/>
</dbReference>
<feature type="region of interest" description="Disordered" evidence="3">
    <location>
        <begin position="1"/>
        <end position="27"/>
    </location>
</feature>
<protein>
    <recommendedName>
        <fullName evidence="4">Zn(2)-C6 fungal-type domain-containing protein</fullName>
    </recommendedName>
</protein>
<dbReference type="Proteomes" id="UP000663861">
    <property type="component" value="Unassembled WGS sequence"/>
</dbReference>
<evidence type="ECO:0000256" key="1">
    <source>
        <dbReference type="ARBA" id="ARBA00022723"/>
    </source>
</evidence>
<dbReference type="PROSITE" id="PS00463">
    <property type="entry name" value="ZN2_CY6_FUNGAL_1"/>
    <property type="match status" value="1"/>
</dbReference>
<dbReference type="SMART" id="SM00066">
    <property type="entry name" value="GAL4"/>
    <property type="match status" value="1"/>
</dbReference>
<keyword evidence="1" id="KW-0479">Metal-binding</keyword>
<dbReference type="GO" id="GO:0003677">
    <property type="term" value="F:DNA binding"/>
    <property type="evidence" value="ECO:0007669"/>
    <property type="project" value="InterPro"/>
</dbReference>
<feature type="region of interest" description="Disordered" evidence="3">
    <location>
        <begin position="121"/>
        <end position="145"/>
    </location>
</feature>
<dbReference type="SMART" id="SM00906">
    <property type="entry name" value="Fungal_trans"/>
    <property type="match status" value="1"/>
</dbReference>
<feature type="domain" description="Zn(2)-C6 fungal-type" evidence="4">
    <location>
        <begin position="35"/>
        <end position="69"/>
    </location>
</feature>
<evidence type="ECO:0000259" key="4">
    <source>
        <dbReference type="PROSITE" id="PS50048"/>
    </source>
</evidence>
<dbReference type="AlphaFoldDB" id="A0A8H3AFI8"/>
<dbReference type="GO" id="GO:0006351">
    <property type="term" value="P:DNA-templated transcription"/>
    <property type="evidence" value="ECO:0007669"/>
    <property type="project" value="InterPro"/>
</dbReference>
<evidence type="ECO:0000256" key="3">
    <source>
        <dbReference type="SAM" id="MobiDB-lite"/>
    </source>
</evidence>
<reference evidence="5" key="1">
    <citation type="submission" date="2021-01" db="EMBL/GenBank/DDBJ databases">
        <authorList>
            <person name="Kaushik A."/>
        </authorList>
    </citation>
    <scope>NUCLEOTIDE SEQUENCE</scope>
    <source>
        <strain evidence="5">AG4-RS23</strain>
    </source>
</reference>
<dbReference type="PANTHER" id="PTHR46910:SF38">
    <property type="entry name" value="ZN(2)-C6 FUNGAL-TYPE DOMAIN-CONTAINING PROTEIN"/>
    <property type="match status" value="1"/>
</dbReference>
<feature type="compositionally biased region" description="Low complexity" evidence="3">
    <location>
        <begin position="177"/>
        <end position="191"/>
    </location>
</feature>
<dbReference type="CDD" id="cd12148">
    <property type="entry name" value="fungal_TF_MHR"/>
    <property type="match status" value="1"/>
</dbReference>
<name>A0A8H3AFI8_9AGAM</name>
<evidence type="ECO:0000256" key="2">
    <source>
        <dbReference type="ARBA" id="ARBA00023242"/>
    </source>
</evidence>
<dbReference type="SUPFAM" id="SSF57701">
    <property type="entry name" value="Zn2/Cys6 DNA-binding domain"/>
    <property type="match status" value="1"/>
</dbReference>
<comment type="caution">
    <text evidence="5">The sequence shown here is derived from an EMBL/GenBank/DDBJ whole genome shotgun (WGS) entry which is preliminary data.</text>
</comment>
<dbReference type="InterPro" id="IPR007219">
    <property type="entry name" value="XnlR_reg_dom"/>
</dbReference>
<dbReference type="Gene3D" id="4.10.240.10">
    <property type="entry name" value="Zn(2)-C6 fungal-type DNA-binding domain"/>
    <property type="match status" value="1"/>
</dbReference>
<dbReference type="InterPro" id="IPR001138">
    <property type="entry name" value="Zn2Cys6_DnaBD"/>
</dbReference>
<dbReference type="EMBL" id="CAJMWY010000153">
    <property type="protein sequence ID" value="CAE6418708.1"/>
    <property type="molecule type" value="Genomic_DNA"/>
</dbReference>
<dbReference type="PROSITE" id="PS50048">
    <property type="entry name" value="ZN2_CY6_FUNGAL_2"/>
    <property type="match status" value="1"/>
</dbReference>
<dbReference type="Pfam" id="PF04082">
    <property type="entry name" value="Fungal_trans"/>
    <property type="match status" value="1"/>
</dbReference>
<evidence type="ECO:0000313" key="6">
    <source>
        <dbReference type="Proteomes" id="UP000663861"/>
    </source>
</evidence>
<dbReference type="InterPro" id="IPR036864">
    <property type="entry name" value="Zn2-C6_fun-type_DNA-bd_sf"/>
</dbReference>
<sequence length="831" mass="92043">MDGKASPSGSSIGPDRSHPPSVYSDPSKRHVINRACDICRRRKVRCDGAQAADGRSCAYCLKHNIECTYNQMAPVRRGPSKAYVTHLETKIEKLKEMLEQACPTLDIDAELEAEVANARNRRTSHNAKHSPALPPSPPSSITNLHVDNVSSKSARLFRDLGSTGSVPRSPIVTLVNSPSPSHQSPGSQQSSEDACSEEIDPTTDVFARYHGESSEVVFTLAASELKPTGDARMFKIDQSGIACPGAIPKRRAQFWATNKWEQAGAEYFDWKEILHLPPPDLFESLVDLFFTHVSPQIPILHEPTLRTQILAGLHTRDYSFARLMLAICALGARWSKDPRVLHESEREAVEAEKPDATRLSAGVKYFNQIRLLRRSMPKPAVLFDIQTYVFCALLVHSSFEPHNAWIIVGLGLRSAQDVGMHRRRVPPPGETLSIEDEMKKRAFWQVVSSGRVIFLSDSICRALLFLDRTAGLQMGRPSAIQDVDLDLDPVVDFPESSWPADSKANPAGLKSAAYMNAWVRLAQIAGFALQTVFALNKSKIRLGFGSAEWEAHLVMQIDSDLNAWLENIPPELRWDPTQPNTTLLSQSAMLYAGFYNLQIMVHRPFIISRSGQTSSLYQPSVAIVTSASRMVSQILDGVRRRGIMPGTSLISSAFSAGVCLLISIWGSKKLGTAEVDGQRELHSCMKFLRYAEQYVLLAGRLWDILADMSTQGQLPLPPTDALPTPPQSNLLVDHANPPQAQAPFRDNLWDTMGADAMQFNTFPFLSSDNNSAMDTCMDNMLAAETFMTGDMVDMWSTAPQTFEWNEWDNMMSSVSALGNTNELNTLSINEQ</sequence>
<dbReference type="GO" id="GO:0000981">
    <property type="term" value="F:DNA-binding transcription factor activity, RNA polymerase II-specific"/>
    <property type="evidence" value="ECO:0007669"/>
    <property type="project" value="InterPro"/>
</dbReference>
<organism evidence="5 6">
    <name type="scientific">Rhizoctonia solani</name>
    <dbReference type="NCBI Taxonomy" id="456999"/>
    <lineage>
        <taxon>Eukaryota</taxon>
        <taxon>Fungi</taxon>
        <taxon>Dikarya</taxon>
        <taxon>Basidiomycota</taxon>
        <taxon>Agaricomycotina</taxon>
        <taxon>Agaricomycetes</taxon>
        <taxon>Cantharellales</taxon>
        <taxon>Ceratobasidiaceae</taxon>
        <taxon>Rhizoctonia</taxon>
    </lineage>
</organism>
<keyword evidence="2" id="KW-0539">Nucleus</keyword>
<dbReference type="CDD" id="cd00067">
    <property type="entry name" value="GAL4"/>
    <property type="match status" value="1"/>
</dbReference>
<evidence type="ECO:0000313" key="5">
    <source>
        <dbReference type="EMBL" id="CAE6418708.1"/>
    </source>
</evidence>
<gene>
    <name evidence="5" type="ORF">RDB_LOCUS9705</name>
</gene>
<feature type="region of interest" description="Disordered" evidence="3">
    <location>
        <begin position="167"/>
        <end position="199"/>
    </location>
</feature>
<dbReference type="Pfam" id="PF00172">
    <property type="entry name" value="Zn_clus"/>
    <property type="match status" value="1"/>
</dbReference>
<dbReference type="InterPro" id="IPR050987">
    <property type="entry name" value="AtrR-like"/>
</dbReference>